<dbReference type="OrthoDB" id="5450709at2"/>
<gene>
    <name evidence="1" type="ORF">SAMN05443547_2528</name>
</gene>
<proteinExistence type="predicted"/>
<evidence type="ECO:0000313" key="1">
    <source>
        <dbReference type="EMBL" id="SHO74144.1"/>
    </source>
</evidence>
<dbReference type="EMBL" id="FRYK01000006">
    <property type="protein sequence ID" value="SHO74144.1"/>
    <property type="molecule type" value="Genomic_DNA"/>
</dbReference>
<dbReference type="Pfam" id="PF12094">
    <property type="entry name" value="DUF3570"/>
    <property type="match status" value="1"/>
</dbReference>
<sequence length="440" mass="50309">MKNISIIVFVFFTTLSFSQEKDSTEVVYKKRVLESIEVDFLMSYYKQDGIHSAVSGGNGMEELTNITPTFVVAIPLNDDDVLTVDAGISAYSSASSGNINPFDSNTPSPWQASSGASAQDVLTSLVLNYSHSSDDRNTIWNGHVSGSIEYDYASVGFGGGVSKLFNGKNSEVSVNANVYLDTWRPIYPKELQDFVDYNGMNGGIYDDFVITPGQISSEIYNPSNFKEHDQKNRNSFALSLTFSQVVTKKIQGSIFMDVLYQNGLLSTPYQRVYFADRGDFFINEFQLADDIERLPDNRFKLPIGTRWNFYLNEKFTLRTYYRYYFDDWDISSHTFNIEIPYKLTDKFTVIPMFRYYSQQQSKYFAPYEGHTSTEAFYTSDYDLSTFTANQYGFGLGYTDIFTNTKIWKFGLKNIDFRFNHYDRSDGLSANIFTFGVKFVQ</sequence>
<evidence type="ECO:0008006" key="3">
    <source>
        <dbReference type="Google" id="ProtNLM"/>
    </source>
</evidence>
<dbReference type="InterPro" id="IPR021953">
    <property type="entry name" value="DUF3570"/>
</dbReference>
<dbReference type="AlphaFoldDB" id="A0A1M7ZZ42"/>
<keyword evidence="2" id="KW-1185">Reference proteome</keyword>
<evidence type="ECO:0000313" key="2">
    <source>
        <dbReference type="Proteomes" id="UP000184611"/>
    </source>
</evidence>
<name>A0A1M7ZZ42_9FLAO</name>
<dbReference type="RefSeq" id="WP_073584996.1">
    <property type="nucleotide sequence ID" value="NZ_CBCSEA010000009.1"/>
</dbReference>
<accession>A0A1M7ZZ42</accession>
<dbReference type="Proteomes" id="UP000184611">
    <property type="component" value="Unassembled WGS sequence"/>
</dbReference>
<dbReference type="STRING" id="416016.SAMN05443547_2528"/>
<organism evidence="1 2">
    <name type="scientific">Flavobacterium cucumis</name>
    <dbReference type="NCBI Taxonomy" id="416016"/>
    <lineage>
        <taxon>Bacteria</taxon>
        <taxon>Pseudomonadati</taxon>
        <taxon>Bacteroidota</taxon>
        <taxon>Flavobacteriia</taxon>
        <taxon>Flavobacteriales</taxon>
        <taxon>Flavobacteriaceae</taxon>
        <taxon>Flavobacterium</taxon>
    </lineage>
</organism>
<reference evidence="2" key="1">
    <citation type="submission" date="2016-12" db="EMBL/GenBank/DDBJ databases">
        <authorList>
            <person name="Varghese N."/>
            <person name="Submissions S."/>
        </authorList>
    </citation>
    <scope>NUCLEOTIDE SEQUENCE [LARGE SCALE GENOMIC DNA]</scope>
    <source>
        <strain evidence="2">DSM 18830</strain>
    </source>
</reference>
<protein>
    <recommendedName>
        <fullName evidence="3">DUF3570 domain-containing protein</fullName>
    </recommendedName>
</protein>